<dbReference type="Pfam" id="PF09826">
    <property type="entry name" value="Beta_propel"/>
    <property type="match status" value="1"/>
</dbReference>
<dbReference type="InterPro" id="IPR019198">
    <property type="entry name" value="Beta_propeller_containing"/>
</dbReference>
<accession>A0A7K4MFR5</accession>
<name>A0A7K4MFR5_9ARCH</name>
<protein>
    <submittedName>
        <fullName evidence="2">Beta-propeller domain-containing protein</fullName>
    </submittedName>
</protein>
<proteinExistence type="predicted"/>
<dbReference type="Proteomes" id="UP000563820">
    <property type="component" value="Unassembled WGS sequence"/>
</dbReference>
<evidence type="ECO:0000313" key="5">
    <source>
        <dbReference type="EMBL" id="NWK00471.1"/>
    </source>
</evidence>
<evidence type="ECO:0000313" key="6">
    <source>
        <dbReference type="EMBL" id="NWK13244.1"/>
    </source>
</evidence>
<gene>
    <name evidence="5" type="ORF">HX840_00930</name>
    <name evidence="2" type="ORF">HX848_01290</name>
    <name evidence="6" type="ORF">HX853_01175</name>
    <name evidence="4" type="ORF">HX854_01470</name>
    <name evidence="3" type="ORF">HX858_03425</name>
    <name evidence="1" type="ORF">HX860_00910</name>
</gene>
<dbReference type="Proteomes" id="UP000520052">
    <property type="component" value="Unassembled WGS sequence"/>
</dbReference>
<dbReference type="EMBL" id="JACATC010000002">
    <property type="protein sequence ID" value="NWJ83402.1"/>
    <property type="molecule type" value="Genomic_DNA"/>
</dbReference>
<evidence type="ECO:0000313" key="1">
    <source>
        <dbReference type="EMBL" id="NWJ19633.1"/>
    </source>
</evidence>
<evidence type="ECO:0000313" key="4">
    <source>
        <dbReference type="EMBL" id="NWJ83402.1"/>
    </source>
</evidence>
<reference evidence="2" key="2">
    <citation type="submission" date="2020-06" db="EMBL/GenBank/DDBJ databases">
        <authorList>
            <person name="Wang Y."/>
        </authorList>
    </citation>
    <scope>NUCLEOTIDE SEQUENCE</scope>
    <source>
        <strain evidence="1">L14</strain>
        <strain evidence="3">L15a</strain>
        <strain evidence="6">L19a</strain>
        <strain evidence="2">T1L11</strain>
        <strain evidence="5">T1L9</strain>
        <strain evidence="4">T3L1</strain>
    </source>
</reference>
<evidence type="ECO:0000313" key="11">
    <source>
        <dbReference type="Proteomes" id="UP000575480"/>
    </source>
</evidence>
<organism evidence="2 10">
    <name type="scientific">Marine Group I thaumarchaeote</name>
    <dbReference type="NCBI Taxonomy" id="2511932"/>
    <lineage>
        <taxon>Archaea</taxon>
        <taxon>Nitrososphaerota</taxon>
        <taxon>Marine Group I</taxon>
    </lineage>
</organism>
<evidence type="ECO:0000313" key="3">
    <source>
        <dbReference type="EMBL" id="NWJ56798.1"/>
    </source>
</evidence>
<evidence type="ECO:0000313" key="8">
    <source>
        <dbReference type="Proteomes" id="UP000535457"/>
    </source>
</evidence>
<sequence length="93" mass="11032">MFAPDYNRWNGFYVFDLNSSDGFNLKGIITHSADDSRYYGMGNARTFYIDDVLYTVSERYLKMNSFNDLEEINLIKLENTGKFIEYLEEEILR</sequence>
<dbReference type="AlphaFoldDB" id="A0A7K4MFR5"/>
<comment type="caution">
    <text evidence="2">The sequence shown here is derived from an EMBL/GenBank/DDBJ whole genome shotgun (WGS) entry which is preliminary data.</text>
</comment>
<dbReference type="EMBL" id="JACATI010000001">
    <property type="protein sequence ID" value="NWJ19633.1"/>
    <property type="molecule type" value="Genomic_DNA"/>
</dbReference>
<dbReference type="EMBL" id="JACATG010000001">
    <property type="protein sequence ID" value="NWK13244.1"/>
    <property type="molecule type" value="Genomic_DNA"/>
</dbReference>
<dbReference type="Proteomes" id="UP000547822">
    <property type="component" value="Unassembled WGS sequence"/>
</dbReference>
<evidence type="ECO:0000313" key="2">
    <source>
        <dbReference type="EMBL" id="NWJ28028.1"/>
    </source>
</evidence>
<evidence type="ECO:0000313" key="10">
    <source>
        <dbReference type="Proteomes" id="UP000563820"/>
    </source>
</evidence>
<evidence type="ECO:0000313" key="7">
    <source>
        <dbReference type="Proteomes" id="UP000520052"/>
    </source>
</evidence>
<dbReference type="EMBL" id="JACATE010000002">
    <property type="protein sequence ID" value="NWJ28028.1"/>
    <property type="molecule type" value="Genomic_DNA"/>
</dbReference>
<dbReference type="Proteomes" id="UP000587702">
    <property type="component" value="Unassembled WGS sequence"/>
</dbReference>
<reference evidence="7 8" key="1">
    <citation type="journal article" date="2019" name="Environ. Microbiol.">
        <title>Genomics insights into ecotype formation of ammonia-oxidizing archaea in the deep ocean.</title>
        <authorList>
            <person name="Wang Y."/>
            <person name="Huang J.M."/>
            <person name="Cui G.J."/>
            <person name="Nunoura T."/>
            <person name="Takaki Y."/>
            <person name="Li W.L."/>
            <person name="Li J."/>
            <person name="Gao Z.M."/>
            <person name="Takai K."/>
            <person name="Zhang A.Q."/>
            <person name="Stepanauskas R."/>
        </authorList>
    </citation>
    <scope>NUCLEOTIDE SEQUENCE [LARGE SCALE GENOMIC DNA]</scope>
    <source>
        <strain evidence="1 12">L14</strain>
        <strain evidence="3 11">L15a</strain>
        <strain evidence="6 8">L19a</strain>
        <strain evidence="2 10">T1L11</strain>
        <strain evidence="5 9">T1L9</strain>
        <strain evidence="4 7">T3L1</strain>
    </source>
</reference>
<dbReference type="Proteomes" id="UP000575480">
    <property type="component" value="Unassembled WGS sequence"/>
</dbReference>
<evidence type="ECO:0000313" key="9">
    <source>
        <dbReference type="Proteomes" id="UP000547822"/>
    </source>
</evidence>
<dbReference type="Proteomes" id="UP000535457">
    <property type="component" value="Unassembled WGS sequence"/>
</dbReference>
<dbReference type="EMBL" id="JACATD010000001">
    <property type="protein sequence ID" value="NWK00471.1"/>
    <property type="molecule type" value="Genomic_DNA"/>
</dbReference>
<dbReference type="EMBL" id="JACATH010000002">
    <property type="protein sequence ID" value="NWJ56798.1"/>
    <property type="molecule type" value="Genomic_DNA"/>
</dbReference>
<evidence type="ECO:0000313" key="12">
    <source>
        <dbReference type="Proteomes" id="UP000587702"/>
    </source>
</evidence>